<dbReference type="PROSITE" id="PS50005">
    <property type="entry name" value="TPR"/>
    <property type="match status" value="1"/>
</dbReference>
<dbReference type="Gene3D" id="3.10.50.40">
    <property type="match status" value="2"/>
</dbReference>
<dbReference type="FunFam" id="1.25.40.10:FF:000008">
    <property type="entry name" value="Peptidylprolyl isomerase"/>
    <property type="match status" value="1"/>
</dbReference>
<dbReference type="SUPFAM" id="SSF54534">
    <property type="entry name" value="FKBP-like"/>
    <property type="match status" value="2"/>
</dbReference>
<dbReference type="PROSITE" id="PS50059">
    <property type="entry name" value="FKBP_PPIASE"/>
    <property type="match status" value="2"/>
</dbReference>
<evidence type="ECO:0000256" key="8">
    <source>
        <dbReference type="PROSITE-ProRule" id="PRU00339"/>
    </source>
</evidence>
<evidence type="ECO:0000259" key="9">
    <source>
        <dbReference type="PROSITE" id="PS50059"/>
    </source>
</evidence>
<dbReference type="Gene3D" id="1.25.40.10">
    <property type="entry name" value="Tetratricopeptide repeat domain"/>
    <property type="match status" value="1"/>
</dbReference>
<proteinExistence type="predicted"/>
<evidence type="ECO:0000256" key="5">
    <source>
        <dbReference type="ARBA" id="ARBA00023110"/>
    </source>
</evidence>
<accession>A0ABD0Y0B9</accession>
<evidence type="ECO:0000256" key="3">
    <source>
        <dbReference type="ARBA" id="ARBA00022737"/>
    </source>
</evidence>
<keyword evidence="4 8" id="KW-0802">TPR repeat</keyword>
<keyword evidence="3" id="KW-0677">Repeat</keyword>
<dbReference type="EC" id="5.2.1.8" evidence="2 7"/>
<evidence type="ECO:0000256" key="6">
    <source>
        <dbReference type="ARBA" id="ARBA00023235"/>
    </source>
</evidence>
<evidence type="ECO:0000256" key="4">
    <source>
        <dbReference type="ARBA" id="ARBA00022803"/>
    </source>
</evidence>
<dbReference type="GO" id="GO:0003755">
    <property type="term" value="F:peptidyl-prolyl cis-trans isomerase activity"/>
    <property type="evidence" value="ECO:0007669"/>
    <property type="project" value="UniProtKB-KW"/>
</dbReference>
<dbReference type="AlphaFoldDB" id="A0ABD0Y0B9"/>
<dbReference type="InterPro" id="IPR011990">
    <property type="entry name" value="TPR-like_helical_dom_sf"/>
</dbReference>
<protein>
    <recommendedName>
        <fullName evidence="2 7">peptidylprolyl isomerase</fullName>
        <ecNumber evidence="2 7">5.2.1.8</ecNumber>
    </recommendedName>
</protein>
<dbReference type="InterPro" id="IPR001179">
    <property type="entry name" value="PPIase_FKBP_dom"/>
</dbReference>
<evidence type="ECO:0000313" key="10">
    <source>
        <dbReference type="EMBL" id="KAL1116828.1"/>
    </source>
</evidence>
<sequence length="413" mass="46455">MVLAPGPTAIDITPKQDGGVLKEIIKEGTDGEKLFTGCNVFVHYDGKFTDGTEFDSSRKGSQPFSFAIGKGLVIKAWDIGIATMKRGETARFFCREDYAYGKLGSPPKIPPEATLVFEVEMIDWETLDLSPKKDKGILKYPIEEGEGTDSPNEGSTVEVHLIGNINDKVFDERDVTFCLGEGIEELIPPGVEKALEHFHLNEKAKLELKPNYGFGASGCEKFGVPPDSPLVYIVTLKSFQKIKDTWLMESKEKLEHGKMFKEKGTNYYKAEKFQLALKMYKKMIKYLEYNAGFEEDIEPERKANLLASHLNISMCYLKLGNCLAAKNQCDKALKLDSKNVKALFRRGQAFLGMNEPEAAKRDFDTVLSFDPSNKAAISQISVCQSKIKEMRCKEKQIYGNMFEKYNLKKDVTM</sequence>
<name>A0ABD0Y0B9_9HEMI</name>
<dbReference type="SUPFAM" id="SSF48452">
    <property type="entry name" value="TPR-like"/>
    <property type="match status" value="1"/>
</dbReference>
<dbReference type="PANTHER" id="PTHR46512">
    <property type="entry name" value="PEPTIDYLPROLYL ISOMERASE"/>
    <property type="match status" value="1"/>
</dbReference>
<evidence type="ECO:0000313" key="11">
    <source>
        <dbReference type="Proteomes" id="UP001558652"/>
    </source>
</evidence>
<dbReference type="FunFam" id="3.10.50.40:FF:000006">
    <property type="entry name" value="Peptidyl-prolyl cis-trans isomerase"/>
    <property type="match status" value="1"/>
</dbReference>
<feature type="domain" description="PPIase FKBP-type" evidence="9">
    <location>
        <begin position="37"/>
        <end position="125"/>
    </location>
</feature>
<keyword evidence="6 7" id="KW-0413">Isomerase</keyword>
<keyword evidence="11" id="KW-1185">Reference proteome</keyword>
<keyword evidence="5 7" id="KW-0697">Rotamase</keyword>
<dbReference type="Pfam" id="PF13181">
    <property type="entry name" value="TPR_8"/>
    <property type="match status" value="2"/>
</dbReference>
<feature type="domain" description="PPIase FKBP-type" evidence="9">
    <location>
        <begin position="154"/>
        <end position="240"/>
    </location>
</feature>
<evidence type="ECO:0000256" key="1">
    <source>
        <dbReference type="ARBA" id="ARBA00000971"/>
    </source>
</evidence>
<dbReference type="Proteomes" id="UP001558652">
    <property type="component" value="Unassembled WGS sequence"/>
</dbReference>
<comment type="caution">
    <text evidence="10">The sequence shown here is derived from an EMBL/GenBank/DDBJ whole genome shotgun (WGS) entry which is preliminary data.</text>
</comment>
<dbReference type="InterPro" id="IPR050754">
    <property type="entry name" value="FKBP4/5/8-like"/>
</dbReference>
<evidence type="ECO:0000256" key="2">
    <source>
        <dbReference type="ARBA" id="ARBA00013194"/>
    </source>
</evidence>
<dbReference type="InterPro" id="IPR019734">
    <property type="entry name" value="TPR_rpt"/>
</dbReference>
<feature type="repeat" description="TPR" evidence="8">
    <location>
        <begin position="340"/>
        <end position="373"/>
    </location>
</feature>
<dbReference type="FunFam" id="3.10.50.40:FF:000013">
    <property type="entry name" value="Peptidylprolyl isomerase"/>
    <property type="match status" value="1"/>
</dbReference>
<organism evidence="10 11">
    <name type="scientific">Ranatra chinensis</name>
    <dbReference type="NCBI Taxonomy" id="642074"/>
    <lineage>
        <taxon>Eukaryota</taxon>
        <taxon>Metazoa</taxon>
        <taxon>Ecdysozoa</taxon>
        <taxon>Arthropoda</taxon>
        <taxon>Hexapoda</taxon>
        <taxon>Insecta</taxon>
        <taxon>Pterygota</taxon>
        <taxon>Neoptera</taxon>
        <taxon>Paraneoptera</taxon>
        <taxon>Hemiptera</taxon>
        <taxon>Heteroptera</taxon>
        <taxon>Panheteroptera</taxon>
        <taxon>Nepomorpha</taxon>
        <taxon>Nepidae</taxon>
        <taxon>Ranatrinae</taxon>
        <taxon>Ranatra</taxon>
    </lineage>
</organism>
<comment type="catalytic activity">
    <reaction evidence="1 7">
        <text>[protein]-peptidylproline (omega=180) = [protein]-peptidylproline (omega=0)</text>
        <dbReference type="Rhea" id="RHEA:16237"/>
        <dbReference type="Rhea" id="RHEA-COMP:10747"/>
        <dbReference type="Rhea" id="RHEA-COMP:10748"/>
        <dbReference type="ChEBI" id="CHEBI:83833"/>
        <dbReference type="ChEBI" id="CHEBI:83834"/>
        <dbReference type="EC" id="5.2.1.8"/>
    </reaction>
</comment>
<evidence type="ECO:0000256" key="7">
    <source>
        <dbReference type="PROSITE-ProRule" id="PRU00277"/>
    </source>
</evidence>
<dbReference type="SMART" id="SM00028">
    <property type="entry name" value="TPR"/>
    <property type="match status" value="3"/>
</dbReference>
<gene>
    <name evidence="10" type="ORF">AAG570_005298</name>
</gene>
<dbReference type="Pfam" id="PF00254">
    <property type="entry name" value="FKBP_C"/>
    <property type="match status" value="2"/>
</dbReference>
<reference evidence="10 11" key="1">
    <citation type="submission" date="2024-07" db="EMBL/GenBank/DDBJ databases">
        <title>Chromosome-level genome assembly of the water stick insect Ranatra chinensis (Heteroptera: Nepidae).</title>
        <authorList>
            <person name="Liu X."/>
        </authorList>
    </citation>
    <scope>NUCLEOTIDE SEQUENCE [LARGE SCALE GENOMIC DNA]</scope>
    <source>
        <strain evidence="10">Cailab_2021Rc</strain>
        <tissue evidence="10">Muscle</tissue>
    </source>
</reference>
<dbReference type="PANTHER" id="PTHR46512:SF9">
    <property type="entry name" value="PEPTIDYLPROLYL ISOMERASE"/>
    <property type="match status" value="1"/>
</dbReference>
<dbReference type="InterPro" id="IPR046357">
    <property type="entry name" value="PPIase_dom_sf"/>
</dbReference>
<dbReference type="EMBL" id="JBFDAA010000017">
    <property type="protein sequence ID" value="KAL1116828.1"/>
    <property type="molecule type" value="Genomic_DNA"/>
</dbReference>